<proteinExistence type="predicted"/>
<protein>
    <submittedName>
        <fullName evidence="6">Capsular biosynthesis protein</fullName>
    </submittedName>
</protein>
<dbReference type="GO" id="GO:0005524">
    <property type="term" value="F:ATP binding"/>
    <property type="evidence" value="ECO:0007669"/>
    <property type="project" value="UniProtKB-KW"/>
</dbReference>
<name>A0A2G6E825_9BACT</name>
<keyword evidence="5" id="KW-0829">Tyrosine-protein kinase</keyword>
<accession>A0A2G6E825</accession>
<keyword evidence="3" id="KW-0418">Kinase</keyword>
<sequence>MAKRRSRRKHQNLDLIWEEGVHSMAAESYRTLRTNIALSQVDKPLRTLLVTSCIPREGKSTTAANLGVTFALAQQKVLIIDADLRRPILHRLFGVPNSQGLTHALSDAVEFGQVYTPTRIANLWVVTCGIIPPNPSELLGSQKMRLFLERAQKQFDLVLLDSPPISSLADASVLGSLVDGVLFVIKANMASRDIIGRAKEQLETVGANIIGVVLNDVDIKRDGYYKYYYYYNYEYYGGQ</sequence>
<evidence type="ECO:0000256" key="3">
    <source>
        <dbReference type="ARBA" id="ARBA00022777"/>
    </source>
</evidence>
<evidence type="ECO:0000256" key="2">
    <source>
        <dbReference type="ARBA" id="ARBA00022741"/>
    </source>
</evidence>
<dbReference type="CDD" id="cd05387">
    <property type="entry name" value="BY-kinase"/>
    <property type="match status" value="1"/>
</dbReference>
<dbReference type="PANTHER" id="PTHR32309:SF13">
    <property type="entry name" value="FERRIC ENTEROBACTIN TRANSPORT PROTEIN FEPE"/>
    <property type="match status" value="1"/>
</dbReference>
<dbReference type="InterPro" id="IPR027417">
    <property type="entry name" value="P-loop_NTPase"/>
</dbReference>
<evidence type="ECO:0000313" key="7">
    <source>
        <dbReference type="Proteomes" id="UP000229740"/>
    </source>
</evidence>
<evidence type="ECO:0000313" key="6">
    <source>
        <dbReference type="EMBL" id="PID58240.1"/>
    </source>
</evidence>
<keyword evidence="2" id="KW-0547">Nucleotide-binding</keyword>
<reference evidence="6 7" key="1">
    <citation type="submission" date="2017-10" db="EMBL/GenBank/DDBJ databases">
        <title>Novel microbial diversity and functional potential in the marine mammal oral microbiome.</title>
        <authorList>
            <person name="Dudek N.K."/>
            <person name="Sun C.L."/>
            <person name="Burstein D."/>
            <person name="Kantor R.S."/>
            <person name="Aliaga Goltsman D.S."/>
            <person name="Bik E.M."/>
            <person name="Thomas B.C."/>
            <person name="Banfield J.F."/>
            <person name="Relman D.A."/>
        </authorList>
    </citation>
    <scope>NUCLEOTIDE SEQUENCE [LARGE SCALE GENOMIC DNA]</scope>
    <source>
        <strain evidence="6">DOLZORAL124_49_17</strain>
    </source>
</reference>
<evidence type="ECO:0000256" key="5">
    <source>
        <dbReference type="ARBA" id="ARBA00023137"/>
    </source>
</evidence>
<dbReference type="SUPFAM" id="SSF52540">
    <property type="entry name" value="P-loop containing nucleoside triphosphate hydrolases"/>
    <property type="match status" value="1"/>
</dbReference>
<dbReference type="GO" id="GO:0004713">
    <property type="term" value="F:protein tyrosine kinase activity"/>
    <property type="evidence" value="ECO:0007669"/>
    <property type="project" value="UniProtKB-KW"/>
</dbReference>
<evidence type="ECO:0000256" key="4">
    <source>
        <dbReference type="ARBA" id="ARBA00022840"/>
    </source>
</evidence>
<keyword evidence="1" id="KW-0808">Transferase</keyword>
<dbReference type="GO" id="GO:0005886">
    <property type="term" value="C:plasma membrane"/>
    <property type="evidence" value="ECO:0007669"/>
    <property type="project" value="TreeGrafter"/>
</dbReference>
<dbReference type="EMBL" id="PDPS01000023">
    <property type="protein sequence ID" value="PID58240.1"/>
    <property type="molecule type" value="Genomic_DNA"/>
</dbReference>
<gene>
    <name evidence="6" type="ORF">CSB45_04005</name>
</gene>
<dbReference type="Proteomes" id="UP000229740">
    <property type="component" value="Unassembled WGS sequence"/>
</dbReference>
<evidence type="ECO:0000256" key="1">
    <source>
        <dbReference type="ARBA" id="ARBA00022679"/>
    </source>
</evidence>
<dbReference type="GO" id="GO:0042802">
    <property type="term" value="F:identical protein binding"/>
    <property type="evidence" value="ECO:0007669"/>
    <property type="project" value="UniProtKB-ARBA"/>
</dbReference>
<dbReference type="FunFam" id="3.40.50.300:FF:000527">
    <property type="entry name" value="Tyrosine-protein kinase etk"/>
    <property type="match status" value="1"/>
</dbReference>
<dbReference type="PANTHER" id="PTHR32309">
    <property type="entry name" value="TYROSINE-PROTEIN KINASE"/>
    <property type="match status" value="1"/>
</dbReference>
<dbReference type="InterPro" id="IPR033756">
    <property type="entry name" value="YlxH/NBP35"/>
</dbReference>
<keyword evidence="4" id="KW-0067">ATP-binding</keyword>
<comment type="caution">
    <text evidence="6">The sequence shown here is derived from an EMBL/GenBank/DDBJ whole genome shotgun (WGS) entry which is preliminary data.</text>
</comment>
<dbReference type="InterPro" id="IPR050445">
    <property type="entry name" value="Bact_polysacc_biosynth/exp"/>
</dbReference>
<organism evidence="6 7">
    <name type="scientific">candidate division KSB3 bacterium</name>
    <dbReference type="NCBI Taxonomy" id="2044937"/>
    <lineage>
        <taxon>Bacteria</taxon>
        <taxon>candidate division KSB3</taxon>
    </lineage>
</organism>
<dbReference type="Pfam" id="PF10609">
    <property type="entry name" value="ParA"/>
    <property type="match status" value="1"/>
</dbReference>
<dbReference type="AlphaFoldDB" id="A0A2G6E825"/>
<dbReference type="Gene3D" id="3.40.50.300">
    <property type="entry name" value="P-loop containing nucleotide triphosphate hydrolases"/>
    <property type="match status" value="1"/>
</dbReference>
<dbReference type="InterPro" id="IPR005702">
    <property type="entry name" value="Wzc-like_C"/>
</dbReference>
<dbReference type="NCBIfam" id="TIGR01007">
    <property type="entry name" value="eps_fam"/>
    <property type="match status" value="1"/>
</dbReference>